<keyword evidence="6 7" id="KW-0472">Membrane</keyword>
<evidence type="ECO:0000256" key="5">
    <source>
        <dbReference type="ARBA" id="ARBA00022989"/>
    </source>
</evidence>
<keyword evidence="4 7" id="KW-0812">Transmembrane</keyword>
<evidence type="ECO:0000313" key="10">
    <source>
        <dbReference type="Proteomes" id="UP000184171"/>
    </source>
</evidence>
<feature type="domain" description="ABC3 transporter permease C-terminal" evidence="8">
    <location>
        <begin position="269"/>
        <end position="400"/>
    </location>
</feature>
<gene>
    <name evidence="9" type="ORF">SAMN02745165_00829</name>
</gene>
<comment type="similarity">
    <text evidence="2">Belongs to the ABC-4 integral membrane protein family. LolC/E subfamily.</text>
</comment>
<keyword evidence="3" id="KW-1003">Cell membrane</keyword>
<dbReference type="STRING" id="1122189.SAMN02745165_00829"/>
<evidence type="ECO:0000256" key="3">
    <source>
        <dbReference type="ARBA" id="ARBA00022475"/>
    </source>
</evidence>
<dbReference type="GO" id="GO:0098797">
    <property type="term" value="C:plasma membrane protein complex"/>
    <property type="evidence" value="ECO:0007669"/>
    <property type="project" value="TreeGrafter"/>
</dbReference>
<dbReference type="Proteomes" id="UP000184171">
    <property type="component" value="Unassembled WGS sequence"/>
</dbReference>
<dbReference type="PANTHER" id="PTHR30489:SF0">
    <property type="entry name" value="LIPOPROTEIN-RELEASING SYSTEM TRANSMEMBRANE PROTEIN LOLE"/>
    <property type="match status" value="1"/>
</dbReference>
<protein>
    <submittedName>
        <fullName evidence="9">ABC-type transport system, involved in lipoprotein release, permease component</fullName>
    </submittedName>
</protein>
<dbReference type="RefSeq" id="WP_072905889.1">
    <property type="nucleotide sequence ID" value="NZ_FQZT01000002.1"/>
</dbReference>
<sequence length="409" mass="45422">MDLFLLAWKNLWRSRRRTLITLAALSFSLMLVQGFHNLSFGVYSEMIDSGVRAGTGHLVVYQQDYVAGRDEKFSFDPQKLVSQISDLDGVEAVLPRLYLPGLAQSSRESRGILLTGVDPSAEHMINPFLKNLTAEQLPTLSGREAVLGSRLLKELQLKPGNKFVVTLQRRDGELVSEMFRVHSVVTTGIKNVDKSLLLVGRERAAAMAGMPGEVHELAVVLQDQRADRQVFPLLQALLHDRPQLRALSWDEAMPNLSNAIKLDYASQKFIFVIMLLIVTIGVINTLLMSVMERFREFGVMLAVGASTLRLRVLVFVEAFLLGVVAMLLGSIFGSLLTWYLSAVGIDLRDFIDSSLEFGGVVFDPIMRASWDLPYMLQIAGFMLLLSLAAAVYPAIKAGRILPAEALRHH</sequence>
<proteinExistence type="inferred from homology"/>
<dbReference type="OrthoDB" id="9809768at2"/>
<dbReference type="AlphaFoldDB" id="A0A1M6DW87"/>
<evidence type="ECO:0000259" key="8">
    <source>
        <dbReference type="Pfam" id="PF02687"/>
    </source>
</evidence>
<dbReference type="InterPro" id="IPR003838">
    <property type="entry name" value="ABC3_permease_C"/>
</dbReference>
<evidence type="ECO:0000256" key="7">
    <source>
        <dbReference type="SAM" id="Phobius"/>
    </source>
</evidence>
<keyword evidence="9" id="KW-0449">Lipoprotein</keyword>
<dbReference type="EMBL" id="FQZT01000002">
    <property type="protein sequence ID" value="SHI77462.1"/>
    <property type="molecule type" value="Genomic_DNA"/>
</dbReference>
<accession>A0A1M6DW87</accession>
<evidence type="ECO:0000256" key="2">
    <source>
        <dbReference type="ARBA" id="ARBA00005236"/>
    </source>
</evidence>
<evidence type="ECO:0000256" key="1">
    <source>
        <dbReference type="ARBA" id="ARBA00004651"/>
    </source>
</evidence>
<dbReference type="Pfam" id="PF02687">
    <property type="entry name" value="FtsX"/>
    <property type="match status" value="1"/>
</dbReference>
<dbReference type="InterPro" id="IPR051447">
    <property type="entry name" value="Lipoprotein-release_system"/>
</dbReference>
<organism evidence="9 10">
    <name type="scientific">Malonomonas rubra DSM 5091</name>
    <dbReference type="NCBI Taxonomy" id="1122189"/>
    <lineage>
        <taxon>Bacteria</taxon>
        <taxon>Pseudomonadati</taxon>
        <taxon>Thermodesulfobacteriota</taxon>
        <taxon>Desulfuromonadia</taxon>
        <taxon>Desulfuromonadales</taxon>
        <taxon>Geopsychrobacteraceae</taxon>
        <taxon>Malonomonas</taxon>
    </lineage>
</organism>
<dbReference type="PANTHER" id="PTHR30489">
    <property type="entry name" value="LIPOPROTEIN-RELEASING SYSTEM TRANSMEMBRANE PROTEIN LOLE"/>
    <property type="match status" value="1"/>
</dbReference>
<keyword evidence="10" id="KW-1185">Reference proteome</keyword>
<feature type="transmembrane region" description="Helical" evidence="7">
    <location>
        <begin position="269"/>
        <end position="291"/>
    </location>
</feature>
<evidence type="ECO:0000313" key="9">
    <source>
        <dbReference type="EMBL" id="SHI77462.1"/>
    </source>
</evidence>
<feature type="transmembrane region" description="Helical" evidence="7">
    <location>
        <begin position="312"/>
        <end position="340"/>
    </location>
</feature>
<evidence type="ECO:0000256" key="4">
    <source>
        <dbReference type="ARBA" id="ARBA00022692"/>
    </source>
</evidence>
<dbReference type="GO" id="GO:0044874">
    <property type="term" value="P:lipoprotein localization to outer membrane"/>
    <property type="evidence" value="ECO:0007669"/>
    <property type="project" value="TreeGrafter"/>
</dbReference>
<reference evidence="9 10" key="1">
    <citation type="submission" date="2016-11" db="EMBL/GenBank/DDBJ databases">
        <authorList>
            <person name="Jaros S."/>
            <person name="Januszkiewicz K."/>
            <person name="Wedrychowicz H."/>
        </authorList>
    </citation>
    <scope>NUCLEOTIDE SEQUENCE [LARGE SCALE GENOMIC DNA]</scope>
    <source>
        <strain evidence="9 10">DSM 5091</strain>
    </source>
</reference>
<keyword evidence="5 7" id="KW-1133">Transmembrane helix</keyword>
<name>A0A1M6DW87_MALRU</name>
<evidence type="ECO:0000256" key="6">
    <source>
        <dbReference type="ARBA" id="ARBA00023136"/>
    </source>
</evidence>
<feature type="transmembrane region" description="Helical" evidence="7">
    <location>
        <begin position="374"/>
        <end position="395"/>
    </location>
</feature>
<comment type="subcellular location">
    <subcellularLocation>
        <location evidence="1">Cell membrane</location>
        <topology evidence="1">Multi-pass membrane protein</topology>
    </subcellularLocation>
</comment>